<gene>
    <name evidence="2" type="ORF">WISP_88161</name>
</gene>
<evidence type="ECO:0008006" key="4">
    <source>
        <dbReference type="Google" id="ProtNLM"/>
    </source>
</evidence>
<organism evidence="2 3">
    <name type="scientific">Willisornis vidua</name>
    <name type="common">Xingu scale-backed antbird</name>
    <dbReference type="NCBI Taxonomy" id="1566151"/>
    <lineage>
        <taxon>Eukaryota</taxon>
        <taxon>Metazoa</taxon>
        <taxon>Chordata</taxon>
        <taxon>Craniata</taxon>
        <taxon>Vertebrata</taxon>
        <taxon>Euteleostomi</taxon>
        <taxon>Archelosauria</taxon>
        <taxon>Archosauria</taxon>
        <taxon>Dinosauria</taxon>
        <taxon>Saurischia</taxon>
        <taxon>Theropoda</taxon>
        <taxon>Coelurosauria</taxon>
        <taxon>Aves</taxon>
        <taxon>Neognathae</taxon>
        <taxon>Neoaves</taxon>
        <taxon>Telluraves</taxon>
        <taxon>Australaves</taxon>
        <taxon>Passeriformes</taxon>
        <taxon>Thamnophilidae</taxon>
        <taxon>Willisornis</taxon>
    </lineage>
</organism>
<accession>A0ABQ9D875</accession>
<evidence type="ECO:0000256" key="1">
    <source>
        <dbReference type="SAM" id="MobiDB-lite"/>
    </source>
</evidence>
<keyword evidence="3" id="KW-1185">Reference proteome</keyword>
<feature type="region of interest" description="Disordered" evidence="1">
    <location>
        <begin position="1"/>
        <end position="21"/>
    </location>
</feature>
<evidence type="ECO:0000313" key="2">
    <source>
        <dbReference type="EMBL" id="KAJ7413820.1"/>
    </source>
</evidence>
<comment type="caution">
    <text evidence="2">The sequence shown here is derived from an EMBL/GenBank/DDBJ whole genome shotgun (WGS) entry which is preliminary data.</text>
</comment>
<dbReference type="EMBL" id="WHWB01034117">
    <property type="protein sequence ID" value="KAJ7413820.1"/>
    <property type="molecule type" value="Genomic_DNA"/>
</dbReference>
<dbReference type="Proteomes" id="UP001145742">
    <property type="component" value="Unassembled WGS sequence"/>
</dbReference>
<proteinExistence type="predicted"/>
<name>A0ABQ9D875_9PASS</name>
<protein>
    <recommendedName>
        <fullName evidence="4">Reverse transcriptase domain-containing protein</fullName>
    </recommendedName>
</protein>
<sequence>MYKLHPKPSIGKENPGELPCTDPVSTVPSKLVEMAFISSPLGQSPFGPTSANPLADLDEHKETSEKNLYLCTFISPFHQPKFLEISTPQSIARLSHFLEIKTPEVPANRKPFSVVPIFMEGKKEDLKIYRPSNFSACKIMKKIVLEGIEKHLEDNAVIGNSQHDFMTGNET</sequence>
<reference evidence="2" key="1">
    <citation type="submission" date="2019-10" db="EMBL/GenBank/DDBJ databases">
        <authorList>
            <person name="Soares A.E.R."/>
            <person name="Aleixo A."/>
            <person name="Schneider P."/>
            <person name="Miyaki C.Y."/>
            <person name="Schneider M.P."/>
            <person name="Mello C."/>
            <person name="Vasconcelos A.T.R."/>
        </authorList>
    </citation>
    <scope>NUCLEOTIDE SEQUENCE</scope>
    <source>
        <tissue evidence="2">Muscle</tissue>
    </source>
</reference>
<evidence type="ECO:0000313" key="3">
    <source>
        <dbReference type="Proteomes" id="UP001145742"/>
    </source>
</evidence>